<reference evidence="2" key="1">
    <citation type="journal article" date="2014" name="Front. Microbiol.">
        <title>High frequency of phylogenetically diverse reductive dehalogenase-homologous genes in deep subseafloor sedimentary metagenomes.</title>
        <authorList>
            <person name="Kawai M."/>
            <person name="Futagami T."/>
            <person name="Toyoda A."/>
            <person name="Takaki Y."/>
            <person name="Nishi S."/>
            <person name="Hori S."/>
            <person name="Arai W."/>
            <person name="Tsubouchi T."/>
            <person name="Morono Y."/>
            <person name="Uchiyama I."/>
            <person name="Ito T."/>
            <person name="Fujiyama A."/>
            <person name="Inagaki F."/>
            <person name="Takami H."/>
        </authorList>
    </citation>
    <scope>NUCLEOTIDE SEQUENCE</scope>
    <source>
        <strain evidence="2">Expedition CK06-06</strain>
    </source>
</reference>
<feature type="domain" description="FAD/NAD(P)-binding" evidence="1">
    <location>
        <begin position="1"/>
        <end position="47"/>
    </location>
</feature>
<dbReference type="GO" id="GO:0016491">
    <property type="term" value="F:oxidoreductase activity"/>
    <property type="evidence" value="ECO:0007669"/>
    <property type="project" value="InterPro"/>
</dbReference>
<dbReference type="InterPro" id="IPR023753">
    <property type="entry name" value="FAD/NAD-binding_dom"/>
</dbReference>
<organism evidence="2">
    <name type="scientific">marine sediment metagenome</name>
    <dbReference type="NCBI Taxonomy" id="412755"/>
    <lineage>
        <taxon>unclassified sequences</taxon>
        <taxon>metagenomes</taxon>
        <taxon>ecological metagenomes</taxon>
    </lineage>
</organism>
<comment type="caution">
    <text evidence="2">The sequence shown here is derived from an EMBL/GenBank/DDBJ whole genome shotgun (WGS) entry which is preliminary data.</text>
</comment>
<gene>
    <name evidence="2" type="ORF">S01H4_17836</name>
</gene>
<dbReference type="SUPFAM" id="SSF51905">
    <property type="entry name" value="FAD/NAD(P)-binding domain"/>
    <property type="match status" value="1"/>
</dbReference>
<evidence type="ECO:0000259" key="1">
    <source>
        <dbReference type="Pfam" id="PF07992"/>
    </source>
</evidence>
<dbReference type="Gene3D" id="3.50.50.60">
    <property type="entry name" value="FAD/NAD(P)-binding domain"/>
    <property type="match status" value="1"/>
</dbReference>
<dbReference type="EMBL" id="BART01007877">
    <property type="protein sequence ID" value="GAG65062.1"/>
    <property type="molecule type" value="Genomic_DNA"/>
</dbReference>
<dbReference type="Pfam" id="PF07992">
    <property type="entry name" value="Pyr_redox_2"/>
    <property type="match status" value="1"/>
</dbReference>
<dbReference type="InterPro" id="IPR036188">
    <property type="entry name" value="FAD/NAD-bd_sf"/>
</dbReference>
<evidence type="ECO:0000313" key="2">
    <source>
        <dbReference type="EMBL" id="GAG65062.1"/>
    </source>
</evidence>
<dbReference type="AlphaFoldDB" id="X1A4H5"/>
<sequence>MKYLIIGASAAGLAAAETLHKIYPTGQITILEKERTQLYSRILLPYLLS</sequence>
<name>X1A4H5_9ZZZZ</name>
<protein>
    <recommendedName>
        <fullName evidence="1">FAD/NAD(P)-binding domain-containing protein</fullName>
    </recommendedName>
</protein>
<feature type="non-terminal residue" evidence="2">
    <location>
        <position position="49"/>
    </location>
</feature>
<accession>X1A4H5</accession>
<proteinExistence type="predicted"/>